<dbReference type="SMART" id="SM00062">
    <property type="entry name" value="PBPb"/>
    <property type="match status" value="1"/>
</dbReference>
<sequence length="238" mass="26935">MHILLLLIFLWCPFHLFAQPILVGISGYNPPFGIPADEKEHFSGFEIDLMQEICRRAQLECLFRNFTFPQLFSETLTNHIDLAIGSISITPERQKDFIFSLPYLPGGGQYATRVSSSVKTISDIKGKRVGIEEGTIFKAWIHAQFGHSSQVLEYKNVEDVLQALYDNKVDAVLLDAGIVQYWVANNSNLFRSVGKPISSGYGIMANKSKEGLVAIINKYLLDLENDGTYLVLYRRYFN</sequence>
<dbReference type="PANTHER" id="PTHR35936:SF19">
    <property type="entry name" value="AMINO-ACID-BINDING PROTEIN YXEM-RELATED"/>
    <property type="match status" value="1"/>
</dbReference>
<evidence type="ECO:0000313" key="4">
    <source>
        <dbReference type="EMBL" id="CEK10775.1"/>
    </source>
</evidence>
<dbReference type="STRING" id="449.LHA_1736"/>
<evidence type="ECO:0000256" key="1">
    <source>
        <dbReference type="ARBA" id="ARBA00010333"/>
    </source>
</evidence>
<protein>
    <submittedName>
        <fullName evidence="4">Arginine 3rd transport system periplasmic binding protein</fullName>
    </submittedName>
</protein>
<dbReference type="PANTHER" id="PTHR35936">
    <property type="entry name" value="MEMBRANE-BOUND LYTIC MUREIN TRANSGLYCOSYLASE F"/>
    <property type="match status" value="1"/>
</dbReference>
<keyword evidence="5" id="KW-1185">Reference proteome</keyword>
<dbReference type="HOGENOM" id="CLU_019602_18_0_6"/>
<accession>A0A0A8UPH0</accession>
<dbReference type="InterPro" id="IPR001638">
    <property type="entry name" value="Solute-binding_3/MltF_N"/>
</dbReference>
<proteinExistence type="inferred from homology"/>
<evidence type="ECO:0000259" key="3">
    <source>
        <dbReference type="SMART" id="SM00062"/>
    </source>
</evidence>
<dbReference type="KEGG" id="lha:LHA_1736"/>
<feature type="domain" description="Solute-binding protein family 3/N-terminal" evidence="3">
    <location>
        <begin position="20"/>
        <end position="238"/>
    </location>
</feature>
<evidence type="ECO:0000256" key="2">
    <source>
        <dbReference type="ARBA" id="ARBA00022729"/>
    </source>
</evidence>
<dbReference type="Proteomes" id="UP000032803">
    <property type="component" value="Chromosome I"/>
</dbReference>
<name>A0A0A8UPH0_LEGHA</name>
<gene>
    <name evidence="4" type="primary">artJ</name>
    <name evidence="4" type="ORF">LHA_1736</name>
</gene>
<dbReference type="AlphaFoldDB" id="A0A0A8UPH0"/>
<dbReference type="SUPFAM" id="SSF53850">
    <property type="entry name" value="Periplasmic binding protein-like II"/>
    <property type="match status" value="1"/>
</dbReference>
<evidence type="ECO:0000313" key="5">
    <source>
        <dbReference type="Proteomes" id="UP000032803"/>
    </source>
</evidence>
<dbReference type="Pfam" id="PF00497">
    <property type="entry name" value="SBP_bac_3"/>
    <property type="match status" value="1"/>
</dbReference>
<dbReference type="CDD" id="cd13622">
    <property type="entry name" value="PBP2_Arg_3"/>
    <property type="match status" value="1"/>
</dbReference>
<comment type="similarity">
    <text evidence="1">Belongs to the bacterial solute-binding protein 3 family.</text>
</comment>
<organism evidence="4 5">
    <name type="scientific">Legionella hackeliae</name>
    <dbReference type="NCBI Taxonomy" id="449"/>
    <lineage>
        <taxon>Bacteria</taxon>
        <taxon>Pseudomonadati</taxon>
        <taxon>Pseudomonadota</taxon>
        <taxon>Gammaproteobacteria</taxon>
        <taxon>Legionellales</taxon>
        <taxon>Legionellaceae</taxon>
        <taxon>Legionella</taxon>
    </lineage>
</organism>
<dbReference type="EMBL" id="LN681225">
    <property type="protein sequence ID" value="CEK10775.1"/>
    <property type="molecule type" value="Genomic_DNA"/>
</dbReference>
<dbReference type="Gene3D" id="3.40.190.10">
    <property type="entry name" value="Periplasmic binding protein-like II"/>
    <property type="match status" value="2"/>
</dbReference>
<dbReference type="RefSeq" id="WP_045106083.1">
    <property type="nucleotide sequence ID" value="NZ_LN681225.1"/>
</dbReference>
<reference evidence="5" key="1">
    <citation type="submission" date="2014-09" db="EMBL/GenBank/DDBJ databases">
        <authorList>
            <person name="Gomez-Valero L."/>
        </authorList>
    </citation>
    <scope>NUCLEOTIDE SEQUENCE [LARGE SCALE GENOMIC DNA]</scope>
    <source>
        <strain evidence="5">ATCC35250</strain>
    </source>
</reference>
<keyword evidence="2" id="KW-0732">Signal</keyword>
<dbReference type="OrthoDB" id="9768183at2"/>